<keyword evidence="1 2" id="KW-0408">Iron</keyword>
<dbReference type="Pfam" id="PF00067">
    <property type="entry name" value="p450"/>
    <property type="match status" value="1"/>
</dbReference>
<dbReference type="SUPFAM" id="SSF48264">
    <property type="entry name" value="Cytochrome P450"/>
    <property type="match status" value="1"/>
</dbReference>
<dbReference type="Proteomes" id="UP000541185">
    <property type="component" value="Unassembled WGS sequence"/>
</dbReference>
<dbReference type="GO" id="GO:0020037">
    <property type="term" value="F:heme binding"/>
    <property type="evidence" value="ECO:0007669"/>
    <property type="project" value="InterPro"/>
</dbReference>
<comment type="caution">
    <text evidence="4">The sequence shown here is derived from an EMBL/GenBank/DDBJ whole genome shotgun (WGS) entry which is preliminary data.</text>
</comment>
<keyword evidence="2" id="KW-0503">Monooxygenase</keyword>
<dbReference type="RefSeq" id="WP_169418145.1">
    <property type="nucleotide sequence ID" value="NZ_JABBFX010000001.1"/>
</dbReference>
<keyword evidence="5" id="KW-1185">Reference proteome</keyword>
<dbReference type="InterPro" id="IPR036396">
    <property type="entry name" value="Cyt_P450_sf"/>
</dbReference>
<comment type="similarity">
    <text evidence="2">Belongs to the cytochrome P450 family.</text>
</comment>
<proteinExistence type="inferred from homology"/>
<evidence type="ECO:0000256" key="3">
    <source>
        <dbReference type="SAM" id="MobiDB-lite"/>
    </source>
</evidence>
<dbReference type="InterPro" id="IPR002401">
    <property type="entry name" value="Cyt_P450_E_grp-I"/>
</dbReference>
<accession>A0A848H074</accession>
<reference evidence="4 5" key="1">
    <citation type="submission" date="2020-04" db="EMBL/GenBank/DDBJ databases">
        <title>Ramlibacter sp. G-1-2-2 isolated from soil.</title>
        <authorList>
            <person name="Dahal R.H."/>
        </authorList>
    </citation>
    <scope>NUCLEOTIDE SEQUENCE [LARGE SCALE GENOMIC DNA]</scope>
    <source>
        <strain evidence="4 5">G-1-2-2</strain>
    </source>
</reference>
<evidence type="ECO:0000256" key="2">
    <source>
        <dbReference type="RuleBase" id="RU000461"/>
    </source>
</evidence>
<dbReference type="AlphaFoldDB" id="A0A848H074"/>
<dbReference type="PANTHER" id="PTHR24301">
    <property type="entry name" value="THROMBOXANE-A SYNTHASE"/>
    <property type="match status" value="1"/>
</dbReference>
<dbReference type="PANTHER" id="PTHR24301:SF2">
    <property type="entry name" value="THROMBOXANE-A SYNTHASE"/>
    <property type="match status" value="1"/>
</dbReference>
<keyword evidence="1 2" id="KW-0349">Heme</keyword>
<dbReference type="EMBL" id="JABBFX010000001">
    <property type="protein sequence ID" value="NML43974.1"/>
    <property type="molecule type" value="Genomic_DNA"/>
</dbReference>
<dbReference type="PROSITE" id="PS00086">
    <property type="entry name" value="CYTOCHROME_P450"/>
    <property type="match status" value="1"/>
</dbReference>
<dbReference type="GO" id="GO:0004497">
    <property type="term" value="F:monooxygenase activity"/>
    <property type="evidence" value="ECO:0007669"/>
    <property type="project" value="UniProtKB-KW"/>
</dbReference>
<evidence type="ECO:0000313" key="5">
    <source>
        <dbReference type="Proteomes" id="UP000541185"/>
    </source>
</evidence>
<protein>
    <submittedName>
        <fullName evidence="4">Cytochrome P450</fullName>
    </submittedName>
</protein>
<feature type="binding site" description="axial binding residue" evidence="1">
    <location>
        <position position="423"/>
    </location>
    <ligand>
        <name>heme</name>
        <dbReference type="ChEBI" id="CHEBI:30413"/>
    </ligand>
    <ligandPart>
        <name>Fe</name>
        <dbReference type="ChEBI" id="CHEBI:18248"/>
    </ligandPart>
</feature>
<sequence length="479" mass="53312">MTTEVAPNAPPPRAMHAVPGPRGWPLLGIAPRVKLESFHRQLEDWSREYGEVFAFRLGRRPFLAVSNPEVIASVLRRRPEVFRRGARLEATSREIGFLGLFSSNGDTWRRQRPMVLAGLDPAHIRSYLPAMSEITQTLRRRWLEAAQKGHEIDVLADLMRYTVDVTTCLAFGHNLNTLEASSETAIQQHLNVILPALFKRLLTPFELPRWMRNRSLRHHVVALRAEVQAFIARARAQLDERPELRERPENLIQALIAASQKGQQGITDEDVAGNVLTMLLAGEDTTAHTLAWLFWLLGRHPQAVAMARAEVDAVLPPDGVACSVEQLAGLDEVEACASEAMRLKPVAPLLMNEVGEDTEVAGVLVPKGAIVACLLRRPALDEGQFPDPQRFDPSRWRTGQPGAKSLSSAKRAVMPFGAGPRMCPGRYLAMTEVKMVTAMLLANFDLEFVGVPGRDEPAERMALTMAPVDLKMRLRLRSR</sequence>
<dbReference type="InterPro" id="IPR017972">
    <property type="entry name" value="Cyt_P450_CS"/>
</dbReference>
<dbReference type="PRINTS" id="PR00463">
    <property type="entry name" value="EP450I"/>
</dbReference>
<evidence type="ECO:0000256" key="1">
    <source>
        <dbReference type="PIRSR" id="PIRSR602401-1"/>
    </source>
</evidence>
<evidence type="ECO:0000313" key="4">
    <source>
        <dbReference type="EMBL" id="NML43974.1"/>
    </source>
</evidence>
<dbReference type="GO" id="GO:0016705">
    <property type="term" value="F:oxidoreductase activity, acting on paired donors, with incorporation or reduction of molecular oxygen"/>
    <property type="evidence" value="ECO:0007669"/>
    <property type="project" value="InterPro"/>
</dbReference>
<dbReference type="Gene3D" id="1.10.630.10">
    <property type="entry name" value="Cytochrome P450"/>
    <property type="match status" value="1"/>
</dbReference>
<organism evidence="4 5">
    <name type="scientific">Ramlibacter agri</name>
    <dbReference type="NCBI Taxonomy" id="2728837"/>
    <lineage>
        <taxon>Bacteria</taxon>
        <taxon>Pseudomonadati</taxon>
        <taxon>Pseudomonadota</taxon>
        <taxon>Betaproteobacteria</taxon>
        <taxon>Burkholderiales</taxon>
        <taxon>Comamonadaceae</taxon>
        <taxon>Ramlibacter</taxon>
    </lineage>
</organism>
<dbReference type="GO" id="GO:0005506">
    <property type="term" value="F:iron ion binding"/>
    <property type="evidence" value="ECO:0007669"/>
    <property type="project" value="InterPro"/>
</dbReference>
<dbReference type="InterPro" id="IPR001128">
    <property type="entry name" value="Cyt_P450"/>
</dbReference>
<name>A0A848H074_9BURK</name>
<gene>
    <name evidence="4" type="ORF">HHL11_09455</name>
</gene>
<keyword evidence="2" id="KW-0560">Oxidoreductase</keyword>
<keyword evidence="1 2" id="KW-0479">Metal-binding</keyword>
<dbReference type="PRINTS" id="PR00385">
    <property type="entry name" value="P450"/>
</dbReference>
<comment type="cofactor">
    <cofactor evidence="1">
        <name>heme</name>
        <dbReference type="ChEBI" id="CHEBI:30413"/>
    </cofactor>
</comment>
<feature type="region of interest" description="Disordered" evidence="3">
    <location>
        <begin position="384"/>
        <end position="404"/>
    </location>
</feature>